<evidence type="ECO:0000313" key="2">
    <source>
        <dbReference type="EMBL" id="MBM0275105.1"/>
    </source>
</evidence>
<dbReference type="EMBL" id="JAEVHL010000017">
    <property type="protein sequence ID" value="MBM0275105.1"/>
    <property type="molecule type" value="Genomic_DNA"/>
</dbReference>
<feature type="region of interest" description="Disordered" evidence="1">
    <location>
        <begin position="38"/>
        <end position="65"/>
    </location>
</feature>
<reference evidence="2 3" key="1">
    <citation type="submission" date="2021-01" db="EMBL/GenBank/DDBJ databases">
        <title>Draft genome sequence of Micromonospora sp. strain STR1s_6.</title>
        <authorList>
            <person name="Karlyshev A."/>
            <person name="Jawad R."/>
        </authorList>
    </citation>
    <scope>NUCLEOTIDE SEQUENCE [LARGE SCALE GENOMIC DNA]</scope>
    <source>
        <strain evidence="2 3">STR1S-6</strain>
    </source>
</reference>
<dbReference type="Proteomes" id="UP000622245">
    <property type="component" value="Unassembled WGS sequence"/>
</dbReference>
<protein>
    <submittedName>
        <fullName evidence="2">Uncharacterized protein</fullName>
    </submittedName>
</protein>
<comment type="caution">
    <text evidence="2">The sequence shown here is derived from an EMBL/GenBank/DDBJ whole genome shotgun (WGS) entry which is preliminary data.</text>
</comment>
<feature type="region of interest" description="Disordered" evidence="1">
    <location>
        <begin position="109"/>
        <end position="132"/>
    </location>
</feature>
<evidence type="ECO:0000313" key="3">
    <source>
        <dbReference type="Proteomes" id="UP000622245"/>
    </source>
</evidence>
<evidence type="ECO:0000256" key="1">
    <source>
        <dbReference type="SAM" id="MobiDB-lite"/>
    </source>
</evidence>
<gene>
    <name evidence="2" type="ORF">JM949_06360</name>
</gene>
<sequence>MAGPRKRCKTKTCPERFTRPQGSRREYCERCRPPRQKPAAVLPLPERPTEPGPIETATRKELEARNRVDTTAGAIALRLARDLDSQLLTASQASSLSSQLLRTMAIATEGAPAAPDEMDELAARRREKARGA</sequence>
<keyword evidence="3" id="KW-1185">Reference proteome</keyword>
<organism evidence="2 3">
    <name type="scientific">Micromonospora tarensis</name>
    <dbReference type="NCBI Taxonomy" id="2806100"/>
    <lineage>
        <taxon>Bacteria</taxon>
        <taxon>Bacillati</taxon>
        <taxon>Actinomycetota</taxon>
        <taxon>Actinomycetes</taxon>
        <taxon>Micromonosporales</taxon>
        <taxon>Micromonosporaceae</taxon>
        <taxon>Micromonospora</taxon>
    </lineage>
</organism>
<accession>A0ABS1YCG6</accession>
<proteinExistence type="predicted"/>
<name>A0ABS1YCG6_9ACTN</name>
<dbReference type="RefSeq" id="WP_203147511.1">
    <property type="nucleotide sequence ID" value="NZ_JAEVHL010000017.1"/>
</dbReference>
<feature type="compositionally biased region" description="Basic and acidic residues" evidence="1">
    <location>
        <begin position="121"/>
        <end position="132"/>
    </location>
</feature>